<dbReference type="GO" id="GO:0120518">
    <property type="term" value="F:protein N-terminal-methionine acetyltransferase activity"/>
    <property type="evidence" value="ECO:0007669"/>
    <property type="project" value="UniProtKB-EC"/>
</dbReference>
<comment type="catalytic activity">
    <reaction evidence="7">
        <text>N-terminal L-methionyl-L-lysyl-[protein] + acetyl-CoA = N-terminal N(alpha)-acetyl-L-methionyl-L-lysyl-[protein] + CoA + H(+)</text>
        <dbReference type="Rhea" id="RHEA:50580"/>
        <dbReference type="Rhea" id="RHEA-COMP:12734"/>
        <dbReference type="Rhea" id="RHEA-COMP:12735"/>
        <dbReference type="ChEBI" id="CHEBI:15378"/>
        <dbReference type="ChEBI" id="CHEBI:57287"/>
        <dbReference type="ChEBI" id="CHEBI:57288"/>
        <dbReference type="ChEBI" id="CHEBI:133406"/>
        <dbReference type="ChEBI" id="CHEBI:133407"/>
        <dbReference type="EC" id="2.3.1.258"/>
    </reaction>
</comment>
<dbReference type="InterPro" id="IPR000182">
    <property type="entry name" value="GNAT_dom"/>
</dbReference>
<dbReference type="EMBL" id="CAJNOR010006860">
    <property type="protein sequence ID" value="CAF1605192.1"/>
    <property type="molecule type" value="Genomic_DNA"/>
</dbReference>
<dbReference type="InterPro" id="IPR016181">
    <property type="entry name" value="Acyl_CoA_acyltransferase"/>
</dbReference>
<comment type="caution">
    <text evidence="13">The sequence shown here is derived from an EMBL/GenBank/DDBJ whole genome shotgun (WGS) entry which is preliminary data.</text>
</comment>
<comment type="catalytic activity">
    <reaction evidence="9">
        <text>N-terminal L-methionyl-L-alanyl-[protein] + acetyl-CoA = N-terminal N(alpha)-acetyl-L-methionyl-L-alanyl-[protein] + CoA + H(+)</text>
        <dbReference type="Rhea" id="RHEA:50564"/>
        <dbReference type="Rhea" id="RHEA-COMP:12726"/>
        <dbReference type="Rhea" id="RHEA-COMP:12727"/>
        <dbReference type="ChEBI" id="CHEBI:15378"/>
        <dbReference type="ChEBI" id="CHEBI:57287"/>
        <dbReference type="ChEBI" id="CHEBI:57288"/>
        <dbReference type="ChEBI" id="CHEBI:133398"/>
        <dbReference type="ChEBI" id="CHEBI:133399"/>
        <dbReference type="EC" id="2.3.1.258"/>
    </reaction>
</comment>
<dbReference type="EMBL" id="CAJNOJ010000108">
    <property type="protein sequence ID" value="CAF1127938.1"/>
    <property type="molecule type" value="Genomic_DNA"/>
</dbReference>
<dbReference type="PROSITE" id="PS51186">
    <property type="entry name" value="GNAT"/>
    <property type="match status" value="1"/>
</dbReference>
<protein>
    <recommendedName>
        <fullName evidence="3">N-terminal methionine N(alpha)-acetyltransferase NatE</fullName>
        <ecNumber evidence="3">2.3.1.258</ecNumber>
    </recommendedName>
</protein>
<accession>A0A814R6U4</accession>
<evidence type="ECO:0000256" key="5">
    <source>
        <dbReference type="ARBA" id="ARBA00048335"/>
    </source>
</evidence>
<comment type="catalytic activity">
    <reaction evidence="5">
        <text>N-terminal L-methionyl-L-tyrosyl-[protein] + acetyl-CoA = N-terminal N(alpha)-acetyl-L-methionyl-L-tyrosyl-[protein] + CoA + H(+)</text>
        <dbReference type="Rhea" id="RHEA:50532"/>
        <dbReference type="Rhea" id="RHEA-COMP:12717"/>
        <dbReference type="Rhea" id="RHEA-COMP:12718"/>
        <dbReference type="ChEBI" id="CHEBI:15378"/>
        <dbReference type="ChEBI" id="CHEBI:57287"/>
        <dbReference type="ChEBI" id="CHEBI:57288"/>
        <dbReference type="ChEBI" id="CHEBI:133384"/>
        <dbReference type="ChEBI" id="CHEBI:133385"/>
        <dbReference type="EC" id="2.3.1.258"/>
    </reaction>
</comment>
<evidence type="ECO:0000256" key="8">
    <source>
        <dbReference type="ARBA" id="ARBA00048799"/>
    </source>
</evidence>
<dbReference type="GO" id="GO:0007064">
    <property type="term" value="P:mitotic sister chromatid cohesion"/>
    <property type="evidence" value="ECO:0007669"/>
    <property type="project" value="TreeGrafter"/>
</dbReference>
<comment type="catalytic activity">
    <reaction evidence="8">
        <text>N-terminal L-methionyl-L-valyl-[protein] + acetyl-CoA = N-terminal N(alpha)-acetyl-L-methionyl-L-valyl-[protein] + CoA + H(+)</text>
        <dbReference type="Rhea" id="RHEA:50572"/>
        <dbReference type="Rhea" id="RHEA-COMP:12730"/>
        <dbReference type="Rhea" id="RHEA-COMP:12731"/>
        <dbReference type="ChEBI" id="CHEBI:15378"/>
        <dbReference type="ChEBI" id="CHEBI:57287"/>
        <dbReference type="ChEBI" id="CHEBI:57288"/>
        <dbReference type="ChEBI" id="CHEBI:133402"/>
        <dbReference type="ChEBI" id="CHEBI:133403"/>
        <dbReference type="EC" id="2.3.1.258"/>
    </reaction>
</comment>
<gene>
    <name evidence="13" type="ORF">EDS130_LOCUS21416</name>
    <name evidence="14" type="ORF">XAT740_LOCUS48193</name>
</gene>
<comment type="catalytic activity">
    <reaction evidence="10">
        <text>N-terminal L-methionyl-L-leucyl-[protein] + acetyl-CoA = N-terminal N(alpha)-acetyl-L-methionyl-L-leucyl-[protein] + CoA + H(+)</text>
        <dbReference type="Rhea" id="RHEA:50520"/>
        <dbReference type="Rhea" id="RHEA-COMP:12711"/>
        <dbReference type="Rhea" id="RHEA-COMP:12712"/>
        <dbReference type="ChEBI" id="CHEBI:15378"/>
        <dbReference type="ChEBI" id="CHEBI:57287"/>
        <dbReference type="ChEBI" id="CHEBI:57288"/>
        <dbReference type="ChEBI" id="CHEBI:133377"/>
        <dbReference type="ChEBI" id="CHEBI:133378"/>
        <dbReference type="EC" id="2.3.1.258"/>
    </reaction>
</comment>
<keyword evidence="15" id="KW-1185">Reference proteome</keyword>
<evidence type="ECO:0000256" key="3">
    <source>
        <dbReference type="ARBA" id="ARBA00039121"/>
    </source>
</evidence>
<dbReference type="Proteomes" id="UP000663828">
    <property type="component" value="Unassembled WGS sequence"/>
</dbReference>
<evidence type="ECO:0000313" key="13">
    <source>
        <dbReference type="EMBL" id="CAF1127938.1"/>
    </source>
</evidence>
<dbReference type="OrthoDB" id="10025747at2759"/>
<evidence type="ECO:0000256" key="2">
    <source>
        <dbReference type="ARBA" id="ARBA00023315"/>
    </source>
</evidence>
<evidence type="ECO:0000256" key="10">
    <source>
        <dbReference type="ARBA" id="ARBA00049103"/>
    </source>
</evidence>
<evidence type="ECO:0000313" key="15">
    <source>
        <dbReference type="Proteomes" id="UP000663828"/>
    </source>
</evidence>
<evidence type="ECO:0000259" key="12">
    <source>
        <dbReference type="PROSITE" id="PS51186"/>
    </source>
</evidence>
<comment type="catalytic activity">
    <reaction evidence="6">
        <text>N-terminal L-methionyl-L-phenylalanyl-[protein] + acetyl-CoA = N-terminal N(alpha)-acetyl-L-methionyl-L-phenylalanyl-[protein] + CoA + H(+)</text>
        <dbReference type="Rhea" id="RHEA:50528"/>
        <dbReference type="Rhea" id="RHEA-COMP:12715"/>
        <dbReference type="Rhea" id="RHEA-COMP:12716"/>
        <dbReference type="ChEBI" id="CHEBI:15378"/>
        <dbReference type="ChEBI" id="CHEBI:57287"/>
        <dbReference type="ChEBI" id="CHEBI:57288"/>
        <dbReference type="ChEBI" id="CHEBI:133382"/>
        <dbReference type="ChEBI" id="CHEBI:133383"/>
        <dbReference type="EC" id="2.3.1.258"/>
    </reaction>
</comment>
<dbReference type="GO" id="GO:0031415">
    <property type="term" value="C:NatA complex"/>
    <property type="evidence" value="ECO:0007669"/>
    <property type="project" value="TreeGrafter"/>
</dbReference>
<dbReference type="PANTHER" id="PTHR42919">
    <property type="entry name" value="N-ALPHA-ACETYLTRANSFERASE"/>
    <property type="match status" value="1"/>
</dbReference>
<evidence type="ECO:0000256" key="1">
    <source>
        <dbReference type="ARBA" id="ARBA00022679"/>
    </source>
</evidence>
<proteinExistence type="predicted"/>
<feature type="domain" description="N-acetyltransferase" evidence="12">
    <location>
        <begin position="11"/>
        <end position="166"/>
    </location>
</feature>
<dbReference type="EC" id="2.3.1.258" evidence="3"/>
<dbReference type="Gene3D" id="3.40.630.30">
    <property type="match status" value="1"/>
</dbReference>
<reference evidence="13" key="1">
    <citation type="submission" date="2021-02" db="EMBL/GenBank/DDBJ databases">
        <authorList>
            <person name="Nowell W R."/>
        </authorList>
    </citation>
    <scope>NUCLEOTIDE SEQUENCE</scope>
</reference>
<organism evidence="13 16">
    <name type="scientific">Adineta ricciae</name>
    <name type="common">Rotifer</name>
    <dbReference type="NCBI Taxonomy" id="249248"/>
    <lineage>
        <taxon>Eukaryota</taxon>
        <taxon>Metazoa</taxon>
        <taxon>Spiralia</taxon>
        <taxon>Gnathifera</taxon>
        <taxon>Rotifera</taxon>
        <taxon>Eurotatoria</taxon>
        <taxon>Bdelloidea</taxon>
        <taxon>Adinetida</taxon>
        <taxon>Adinetidae</taxon>
        <taxon>Adineta</taxon>
    </lineage>
</organism>
<evidence type="ECO:0000313" key="16">
    <source>
        <dbReference type="Proteomes" id="UP000663852"/>
    </source>
</evidence>
<dbReference type="CDD" id="cd04301">
    <property type="entry name" value="NAT_SF"/>
    <property type="match status" value="1"/>
</dbReference>
<dbReference type="AlphaFoldDB" id="A0A814R6U4"/>
<sequence>MHFVYERISRISIRHNSKFSIDDVEFVLGPLFGTHYGMGGLRSIISSVDHIFCAYDKKTHRYIACALVESHNEKNVLYIKLFGVAESNQGQGIGTHLLKSIQKWGERENYSAIILHPQVNNHRAIGLYEKVGFHKQYLLKDFFRPRELPTFVEVYEPDAYQMIVYL</sequence>
<keyword evidence="1" id="KW-0808">Transferase</keyword>
<evidence type="ECO:0000313" key="14">
    <source>
        <dbReference type="EMBL" id="CAF1605192.1"/>
    </source>
</evidence>
<dbReference type="Proteomes" id="UP000663852">
    <property type="component" value="Unassembled WGS sequence"/>
</dbReference>
<evidence type="ECO:0000256" key="4">
    <source>
        <dbReference type="ARBA" id="ARBA00048251"/>
    </source>
</evidence>
<dbReference type="SUPFAM" id="SSF55729">
    <property type="entry name" value="Acyl-CoA N-acyltransferases (Nat)"/>
    <property type="match status" value="1"/>
</dbReference>
<keyword evidence="2" id="KW-0012">Acyltransferase</keyword>
<evidence type="ECO:0000256" key="6">
    <source>
        <dbReference type="ARBA" id="ARBA00048490"/>
    </source>
</evidence>
<comment type="catalytic activity">
    <reaction evidence="4">
        <text>N-terminal L-methionyl-L-seryl-[protein] + acetyl-CoA = N-terminal N(alpha)-acetyl-L-methionyl-L-seryl-[protein] + CoA + H(+)</text>
        <dbReference type="Rhea" id="RHEA:50568"/>
        <dbReference type="Rhea" id="RHEA-COMP:12728"/>
        <dbReference type="Rhea" id="RHEA-COMP:12729"/>
        <dbReference type="ChEBI" id="CHEBI:15378"/>
        <dbReference type="ChEBI" id="CHEBI:57287"/>
        <dbReference type="ChEBI" id="CHEBI:57288"/>
        <dbReference type="ChEBI" id="CHEBI:133400"/>
        <dbReference type="ChEBI" id="CHEBI:133401"/>
        <dbReference type="EC" id="2.3.1.258"/>
    </reaction>
</comment>
<comment type="catalytic activity">
    <reaction evidence="11">
        <text>N-terminal L-methionyl-L-threonyl-[protein] + acetyl-CoA = N-terminal N(alpha)-acetyl-L-methionyl-L-threonyl-[protein] + CoA + H(+)</text>
        <dbReference type="Rhea" id="RHEA:50576"/>
        <dbReference type="Rhea" id="RHEA-COMP:12732"/>
        <dbReference type="Rhea" id="RHEA-COMP:12733"/>
        <dbReference type="ChEBI" id="CHEBI:15378"/>
        <dbReference type="ChEBI" id="CHEBI:57287"/>
        <dbReference type="ChEBI" id="CHEBI:57288"/>
        <dbReference type="ChEBI" id="CHEBI:133404"/>
        <dbReference type="ChEBI" id="CHEBI:133405"/>
        <dbReference type="EC" id="2.3.1.258"/>
    </reaction>
</comment>
<dbReference type="InterPro" id="IPR051556">
    <property type="entry name" value="N-term/lysine_N-AcTrnsfr"/>
</dbReference>
<evidence type="ECO:0000256" key="9">
    <source>
        <dbReference type="ARBA" id="ARBA00049002"/>
    </source>
</evidence>
<name>A0A814R6U4_ADIRI</name>
<dbReference type="Pfam" id="PF00583">
    <property type="entry name" value="Acetyltransf_1"/>
    <property type="match status" value="1"/>
</dbReference>
<evidence type="ECO:0000256" key="7">
    <source>
        <dbReference type="ARBA" id="ARBA00048618"/>
    </source>
</evidence>
<evidence type="ECO:0000256" key="11">
    <source>
        <dbReference type="ARBA" id="ARBA00049454"/>
    </source>
</evidence>
<dbReference type="PANTHER" id="PTHR42919:SF8">
    <property type="entry name" value="N-ALPHA-ACETYLTRANSFERASE 50"/>
    <property type="match status" value="1"/>
</dbReference>